<dbReference type="Proteomes" id="UP001054902">
    <property type="component" value="Unassembled WGS sequence"/>
</dbReference>
<feature type="region of interest" description="Disordered" evidence="1">
    <location>
        <begin position="1"/>
        <end position="73"/>
    </location>
</feature>
<dbReference type="InterPro" id="IPR009769">
    <property type="entry name" value="EDR2_C"/>
</dbReference>
<feature type="domain" description="Protein ENHANCED DISEASE RESISTANCE 2 C-terminal" evidence="2">
    <location>
        <begin position="342"/>
        <end position="569"/>
    </location>
</feature>
<feature type="compositionally biased region" description="Polar residues" evidence="1">
    <location>
        <begin position="1"/>
        <end position="31"/>
    </location>
</feature>
<comment type="caution">
    <text evidence="3">The sequence shown here is derived from an EMBL/GenBank/DDBJ whole genome shotgun (WGS) entry which is preliminary data.</text>
</comment>
<feature type="compositionally biased region" description="Polar residues" evidence="1">
    <location>
        <begin position="50"/>
        <end position="71"/>
    </location>
</feature>
<feature type="region of interest" description="Disordered" evidence="1">
    <location>
        <begin position="301"/>
        <end position="325"/>
    </location>
</feature>
<reference evidence="3 4" key="1">
    <citation type="journal article" date="2021" name="Sci. Rep.">
        <title>The genome of the diatom Chaetoceros tenuissimus carries an ancient integrated fragment of an extant virus.</title>
        <authorList>
            <person name="Hongo Y."/>
            <person name="Kimura K."/>
            <person name="Takaki Y."/>
            <person name="Yoshida Y."/>
            <person name="Baba S."/>
            <person name="Kobayashi G."/>
            <person name="Nagasaki K."/>
            <person name="Hano T."/>
            <person name="Tomaru Y."/>
        </authorList>
    </citation>
    <scope>NUCLEOTIDE SEQUENCE [LARGE SCALE GENOMIC DNA]</scope>
    <source>
        <strain evidence="3 4">NIES-3715</strain>
    </source>
</reference>
<keyword evidence="4" id="KW-1185">Reference proteome</keyword>
<dbReference type="EMBL" id="BLLK01000069">
    <property type="protein sequence ID" value="GFH60754.1"/>
    <property type="molecule type" value="Genomic_DNA"/>
</dbReference>
<evidence type="ECO:0000256" key="1">
    <source>
        <dbReference type="SAM" id="MobiDB-lite"/>
    </source>
</evidence>
<accession>A0AAD3HF13</accession>
<dbReference type="InterPro" id="IPR045096">
    <property type="entry name" value="EDR2-like"/>
</dbReference>
<gene>
    <name evidence="3" type="ORF">CTEN210_17230</name>
</gene>
<protein>
    <recommendedName>
        <fullName evidence="2">Protein ENHANCED DISEASE RESISTANCE 2 C-terminal domain-containing protein</fullName>
    </recommendedName>
</protein>
<dbReference type="Pfam" id="PF07059">
    <property type="entry name" value="EDR2_C"/>
    <property type="match status" value="1"/>
</dbReference>
<sequence>MAPKPNSTTVTRSIESSNTWETLGTTETIIATNIRGRSGATKKSERKPSHSPTCVSKSNYKTSGKSSNFRNSDIGDDQYIEYSEFGEYGFDPIMMKARMKEAIANGEAETEEDALTSFFNFIFCIGNVKQTSEEERDSISFAGNGMDTQTRTQSSFADAFILEQTKKETQDKESPRRLREIRKLDVVPETQEQSQTSMGSERDLKNISSKTVITSNRNKVQPIPLTTSNSFLLKAQELGRTISKLGALDLLSGPEIGSFQNIASEEDALHRELIDTYNDYRCDDRGIDVILKQLQTSIPMHHQKHNDKMKLETSTSSVSTSSVTSSDTCKSKLSEEVKHVCSEPTSKIFDVRGPEYKTNGIKIPSDESMFALLGVDSIVKRKDDSNYRDSDVSKGPNSFFHRMKAVCEKAGYKTPFLVIVNFVVPWGNLLGYFYRPDGEEGGPFNSGRSNVNAEKLWKDFLKGDDEYRNKTLKFIPNLVEGPWALKKMVGTQPAMIGQKIPTTYFGSLEEGYLEINMNVTKGGKMANSICSAVASKASIVSIDLAFLMQGDGNDQLPEQILSVMRLHHVKLKKTEA</sequence>
<evidence type="ECO:0000313" key="4">
    <source>
        <dbReference type="Proteomes" id="UP001054902"/>
    </source>
</evidence>
<evidence type="ECO:0000259" key="2">
    <source>
        <dbReference type="Pfam" id="PF07059"/>
    </source>
</evidence>
<name>A0AAD3HF13_9STRA</name>
<evidence type="ECO:0000313" key="3">
    <source>
        <dbReference type="EMBL" id="GFH60754.1"/>
    </source>
</evidence>
<dbReference type="PANTHER" id="PTHR12136:SF41">
    <property type="entry name" value="PLECKSTRIN HOMOLOGY (PH) AND LIPID-BINDING START DOMAINS-CONTAINING PROTEIN"/>
    <property type="match status" value="1"/>
</dbReference>
<dbReference type="PANTHER" id="PTHR12136">
    <property type="entry name" value="ENHANCED DISEASE RESISTANCE-RELATED"/>
    <property type="match status" value="1"/>
</dbReference>
<organism evidence="3 4">
    <name type="scientific">Chaetoceros tenuissimus</name>
    <dbReference type="NCBI Taxonomy" id="426638"/>
    <lineage>
        <taxon>Eukaryota</taxon>
        <taxon>Sar</taxon>
        <taxon>Stramenopiles</taxon>
        <taxon>Ochrophyta</taxon>
        <taxon>Bacillariophyta</taxon>
        <taxon>Coscinodiscophyceae</taxon>
        <taxon>Chaetocerotophycidae</taxon>
        <taxon>Chaetocerotales</taxon>
        <taxon>Chaetocerotaceae</taxon>
        <taxon>Chaetoceros</taxon>
    </lineage>
</organism>
<feature type="compositionally biased region" description="Low complexity" evidence="1">
    <location>
        <begin position="313"/>
        <end position="325"/>
    </location>
</feature>
<proteinExistence type="predicted"/>
<dbReference type="AlphaFoldDB" id="A0AAD3HF13"/>